<dbReference type="Proteomes" id="UP001163823">
    <property type="component" value="Chromosome 2"/>
</dbReference>
<dbReference type="EMBL" id="JARAOO010000002">
    <property type="protein sequence ID" value="KAJ7978986.1"/>
    <property type="molecule type" value="Genomic_DNA"/>
</dbReference>
<gene>
    <name evidence="1" type="ORF">O6P43_002435</name>
</gene>
<protein>
    <submittedName>
        <fullName evidence="1">Uncharacterized protein</fullName>
    </submittedName>
</protein>
<keyword evidence="2" id="KW-1185">Reference proteome</keyword>
<reference evidence="1" key="1">
    <citation type="journal article" date="2023" name="Science">
        <title>Elucidation of the pathway for biosynthesis of saponin adjuvants from the soapbark tree.</title>
        <authorList>
            <person name="Reed J."/>
            <person name="Orme A."/>
            <person name="El-Demerdash A."/>
            <person name="Owen C."/>
            <person name="Martin L.B.B."/>
            <person name="Misra R.C."/>
            <person name="Kikuchi S."/>
            <person name="Rejzek M."/>
            <person name="Martin A.C."/>
            <person name="Harkess A."/>
            <person name="Leebens-Mack J."/>
            <person name="Louveau T."/>
            <person name="Stephenson M.J."/>
            <person name="Osbourn A."/>
        </authorList>
    </citation>
    <scope>NUCLEOTIDE SEQUENCE</scope>
    <source>
        <strain evidence="1">S10</strain>
    </source>
</reference>
<dbReference type="AlphaFoldDB" id="A0AAD7QCJ5"/>
<dbReference type="KEGG" id="qsa:O6P43_002435"/>
<proteinExistence type="predicted"/>
<organism evidence="1 2">
    <name type="scientific">Quillaja saponaria</name>
    <name type="common">Soap bark tree</name>
    <dbReference type="NCBI Taxonomy" id="32244"/>
    <lineage>
        <taxon>Eukaryota</taxon>
        <taxon>Viridiplantae</taxon>
        <taxon>Streptophyta</taxon>
        <taxon>Embryophyta</taxon>
        <taxon>Tracheophyta</taxon>
        <taxon>Spermatophyta</taxon>
        <taxon>Magnoliopsida</taxon>
        <taxon>eudicotyledons</taxon>
        <taxon>Gunneridae</taxon>
        <taxon>Pentapetalae</taxon>
        <taxon>rosids</taxon>
        <taxon>fabids</taxon>
        <taxon>Fabales</taxon>
        <taxon>Quillajaceae</taxon>
        <taxon>Quillaja</taxon>
    </lineage>
</organism>
<name>A0AAD7QCJ5_QUISA</name>
<accession>A0AAD7QCJ5</accession>
<sequence>MAAVEFEVRSIIFLESSFLPGISSFLLGNTSRIINNFSDTKDENESDYDIDNFINNYDEGFEKFFEDSAFEINIINDNNKRKSLVQNENMEF</sequence>
<evidence type="ECO:0000313" key="1">
    <source>
        <dbReference type="EMBL" id="KAJ7978986.1"/>
    </source>
</evidence>
<comment type="caution">
    <text evidence="1">The sequence shown here is derived from an EMBL/GenBank/DDBJ whole genome shotgun (WGS) entry which is preliminary data.</text>
</comment>
<evidence type="ECO:0000313" key="2">
    <source>
        <dbReference type="Proteomes" id="UP001163823"/>
    </source>
</evidence>